<evidence type="ECO:0000256" key="2">
    <source>
        <dbReference type="SAM" id="Phobius"/>
    </source>
</evidence>
<reference evidence="3" key="1">
    <citation type="submission" date="2023-06" db="EMBL/GenBank/DDBJ databases">
        <title>Genomic analysis of the entomopathogenic nematode Steinernema hermaphroditum.</title>
        <authorList>
            <person name="Schwarz E.M."/>
            <person name="Heppert J.K."/>
            <person name="Baniya A."/>
            <person name="Schwartz H.T."/>
            <person name="Tan C.-H."/>
            <person name="Antoshechkin I."/>
            <person name="Sternberg P.W."/>
            <person name="Goodrich-Blair H."/>
            <person name="Dillman A.R."/>
        </authorList>
    </citation>
    <scope>NUCLEOTIDE SEQUENCE</scope>
    <source>
        <strain evidence="3">PS9179</strain>
        <tissue evidence="3">Whole animal</tissue>
    </source>
</reference>
<keyword evidence="2" id="KW-1133">Transmembrane helix</keyword>
<feature type="region of interest" description="Disordered" evidence="1">
    <location>
        <begin position="65"/>
        <end position="87"/>
    </location>
</feature>
<keyword evidence="4" id="KW-1185">Reference proteome</keyword>
<keyword evidence="2" id="KW-0472">Membrane</keyword>
<accession>A0AA39HAZ7</accession>
<dbReference type="EMBL" id="JAUCMV010000004">
    <property type="protein sequence ID" value="KAK0402487.1"/>
    <property type="molecule type" value="Genomic_DNA"/>
</dbReference>
<evidence type="ECO:0000313" key="4">
    <source>
        <dbReference type="Proteomes" id="UP001175271"/>
    </source>
</evidence>
<evidence type="ECO:0000313" key="3">
    <source>
        <dbReference type="EMBL" id="KAK0402487.1"/>
    </source>
</evidence>
<dbReference type="AlphaFoldDB" id="A0AA39HAZ7"/>
<evidence type="ECO:0000256" key="1">
    <source>
        <dbReference type="SAM" id="MobiDB-lite"/>
    </source>
</evidence>
<gene>
    <name evidence="3" type="ORF">QR680_016360</name>
</gene>
<proteinExistence type="predicted"/>
<keyword evidence="2" id="KW-0812">Transmembrane</keyword>
<name>A0AA39HAZ7_9BILA</name>
<dbReference type="Proteomes" id="UP001175271">
    <property type="component" value="Unassembled WGS sequence"/>
</dbReference>
<protein>
    <submittedName>
        <fullName evidence="3">Uncharacterized protein</fullName>
    </submittedName>
</protein>
<organism evidence="3 4">
    <name type="scientific">Steinernema hermaphroditum</name>
    <dbReference type="NCBI Taxonomy" id="289476"/>
    <lineage>
        <taxon>Eukaryota</taxon>
        <taxon>Metazoa</taxon>
        <taxon>Ecdysozoa</taxon>
        <taxon>Nematoda</taxon>
        <taxon>Chromadorea</taxon>
        <taxon>Rhabditida</taxon>
        <taxon>Tylenchina</taxon>
        <taxon>Panagrolaimomorpha</taxon>
        <taxon>Strongyloidoidea</taxon>
        <taxon>Steinernematidae</taxon>
        <taxon>Steinernema</taxon>
    </lineage>
</organism>
<sequence>MLTYFVEYKHTVPQRQTSSNSIVMFKATLWILLLVLIAGGFACIPMIPQGAAAAGGGAATGTVNGGGGTPTVNGGGGAATVNGGGGR</sequence>
<comment type="caution">
    <text evidence="3">The sequence shown here is derived from an EMBL/GenBank/DDBJ whole genome shotgun (WGS) entry which is preliminary data.</text>
</comment>
<feature type="transmembrane region" description="Helical" evidence="2">
    <location>
        <begin position="27"/>
        <end position="47"/>
    </location>
</feature>